<accession>A0A9D1HP57</accession>
<feature type="transmembrane region" description="Helical" evidence="5">
    <location>
        <begin position="180"/>
        <end position="202"/>
    </location>
</feature>
<organism evidence="7 8">
    <name type="scientific">Candidatus Fimiplasma intestinipullorum</name>
    <dbReference type="NCBI Taxonomy" id="2840825"/>
    <lineage>
        <taxon>Bacteria</taxon>
        <taxon>Bacillati</taxon>
        <taxon>Bacillota</taxon>
        <taxon>Clostridia</taxon>
        <taxon>Eubacteriales</taxon>
        <taxon>Candidatus Fimiplasma</taxon>
    </lineage>
</organism>
<dbReference type="GO" id="GO:0140359">
    <property type="term" value="F:ABC-type transporter activity"/>
    <property type="evidence" value="ECO:0007669"/>
    <property type="project" value="InterPro"/>
</dbReference>
<dbReference type="InterPro" id="IPR013525">
    <property type="entry name" value="ABC2_TM"/>
</dbReference>
<feature type="transmembrane region" description="Helical" evidence="5">
    <location>
        <begin position="223"/>
        <end position="253"/>
    </location>
</feature>
<dbReference type="AlphaFoldDB" id="A0A9D1HP57"/>
<dbReference type="EMBL" id="DVMJ01000065">
    <property type="protein sequence ID" value="HIU13956.1"/>
    <property type="molecule type" value="Genomic_DNA"/>
</dbReference>
<feature type="transmembrane region" description="Helical" evidence="5">
    <location>
        <begin position="363"/>
        <end position="385"/>
    </location>
</feature>
<reference evidence="7" key="1">
    <citation type="submission" date="2020-10" db="EMBL/GenBank/DDBJ databases">
        <authorList>
            <person name="Gilroy R."/>
        </authorList>
    </citation>
    <scope>NUCLEOTIDE SEQUENCE</scope>
    <source>
        <strain evidence="7">CHK195-11698</strain>
    </source>
</reference>
<keyword evidence="3 5" id="KW-1133">Transmembrane helix</keyword>
<name>A0A9D1HP57_9FIRM</name>
<feature type="domain" description="ABC-2 type transporter transmembrane" evidence="6">
    <location>
        <begin position="19"/>
        <end position="382"/>
    </location>
</feature>
<keyword evidence="2 5" id="KW-0812">Transmembrane</keyword>
<dbReference type="Proteomes" id="UP000824175">
    <property type="component" value="Unassembled WGS sequence"/>
</dbReference>
<proteinExistence type="predicted"/>
<sequence length="408" mass="44440">MKSFLTVLEYELRAFLKNKVYLISTIIIGLIIVACLTVPAFLLNGGQTSGEETSSGPYDESTYVYIDKTGSLDTAMLESALPGSSWIEAKDEAELRTTVEQGTASAGLLVEDLEHYTYYVFNSSLFDSTEATFTSLLQSLHEMQWLEAHQIDPTDYADLNAFSVQATQVVLGKDGASNYVYTYILIFALYMVVLLYGQNIAVSIASEKSNRAIEILVTSASHYALIFGKVIAGALAGIIQFAILLALAGGTYALMDGYWNGALDFIFHIPANILGSFAIFGILGYLLYAFIFGMIGAMAQKSEDINASSTPISIIYIVSFVFVYMAMGSGDEVMLSIASYVPFTSFMGMFSRMAMVDVPLIEVLLSLVILIATTVGVGILASKIYRLGTLMYGNKITFKSMLKALKDQ</sequence>
<comment type="caution">
    <text evidence="7">The sequence shown here is derived from an EMBL/GenBank/DDBJ whole genome shotgun (WGS) entry which is preliminary data.</text>
</comment>
<reference evidence="7" key="2">
    <citation type="journal article" date="2021" name="PeerJ">
        <title>Extensive microbial diversity within the chicken gut microbiome revealed by metagenomics and culture.</title>
        <authorList>
            <person name="Gilroy R."/>
            <person name="Ravi A."/>
            <person name="Getino M."/>
            <person name="Pursley I."/>
            <person name="Horton D.L."/>
            <person name="Alikhan N.F."/>
            <person name="Baker D."/>
            <person name="Gharbi K."/>
            <person name="Hall N."/>
            <person name="Watson M."/>
            <person name="Adriaenssens E.M."/>
            <person name="Foster-Nyarko E."/>
            <person name="Jarju S."/>
            <person name="Secka A."/>
            <person name="Antonio M."/>
            <person name="Oren A."/>
            <person name="Chaudhuri R.R."/>
            <person name="La Ragione R."/>
            <person name="Hildebrand F."/>
            <person name="Pallen M.J."/>
        </authorList>
    </citation>
    <scope>NUCLEOTIDE SEQUENCE</scope>
    <source>
        <strain evidence="7">CHK195-11698</strain>
    </source>
</reference>
<evidence type="ECO:0000259" key="6">
    <source>
        <dbReference type="Pfam" id="PF12698"/>
    </source>
</evidence>
<gene>
    <name evidence="7" type="ORF">IAD15_07805</name>
</gene>
<evidence type="ECO:0000313" key="7">
    <source>
        <dbReference type="EMBL" id="HIU13956.1"/>
    </source>
</evidence>
<feature type="transmembrane region" description="Helical" evidence="5">
    <location>
        <begin position="20"/>
        <end position="42"/>
    </location>
</feature>
<dbReference type="PROSITE" id="PS51257">
    <property type="entry name" value="PROKAR_LIPOPROTEIN"/>
    <property type="match status" value="1"/>
</dbReference>
<evidence type="ECO:0000256" key="2">
    <source>
        <dbReference type="ARBA" id="ARBA00022692"/>
    </source>
</evidence>
<evidence type="ECO:0000256" key="3">
    <source>
        <dbReference type="ARBA" id="ARBA00022989"/>
    </source>
</evidence>
<evidence type="ECO:0000256" key="4">
    <source>
        <dbReference type="ARBA" id="ARBA00023136"/>
    </source>
</evidence>
<comment type="subcellular location">
    <subcellularLocation>
        <location evidence="1">Membrane</location>
        <topology evidence="1">Multi-pass membrane protein</topology>
    </subcellularLocation>
</comment>
<evidence type="ECO:0000256" key="1">
    <source>
        <dbReference type="ARBA" id="ARBA00004141"/>
    </source>
</evidence>
<protein>
    <submittedName>
        <fullName evidence="7">ABC transporter permease</fullName>
    </submittedName>
</protein>
<keyword evidence="4 5" id="KW-0472">Membrane</keyword>
<feature type="transmembrane region" description="Helical" evidence="5">
    <location>
        <begin position="307"/>
        <end position="327"/>
    </location>
</feature>
<evidence type="ECO:0000256" key="5">
    <source>
        <dbReference type="SAM" id="Phobius"/>
    </source>
</evidence>
<dbReference type="GO" id="GO:0016020">
    <property type="term" value="C:membrane"/>
    <property type="evidence" value="ECO:0007669"/>
    <property type="project" value="UniProtKB-SubCell"/>
</dbReference>
<feature type="transmembrane region" description="Helical" evidence="5">
    <location>
        <begin position="273"/>
        <end position="295"/>
    </location>
</feature>
<evidence type="ECO:0000313" key="8">
    <source>
        <dbReference type="Proteomes" id="UP000824175"/>
    </source>
</evidence>
<dbReference type="Pfam" id="PF12698">
    <property type="entry name" value="ABC2_membrane_3"/>
    <property type="match status" value="1"/>
</dbReference>